<evidence type="ECO:0000313" key="2">
    <source>
        <dbReference type="RefSeq" id="XP_075076844.1"/>
    </source>
</evidence>
<organism evidence="1 2">
    <name type="scientific">Nicotiana tabacum</name>
    <name type="common">Common tobacco</name>
    <dbReference type="NCBI Taxonomy" id="4097"/>
    <lineage>
        <taxon>Eukaryota</taxon>
        <taxon>Viridiplantae</taxon>
        <taxon>Streptophyta</taxon>
        <taxon>Embryophyta</taxon>
        <taxon>Tracheophyta</taxon>
        <taxon>Spermatophyta</taxon>
        <taxon>Magnoliopsida</taxon>
        <taxon>eudicotyledons</taxon>
        <taxon>Gunneridae</taxon>
        <taxon>Pentapetalae</taxon>
        <taxon>asterids</taxon>
        <taxon>lamiids</taxon>
        <taxon>Solanales</taxon>
        <taxon>Solanaceae</taxon>
        <taxon>Nicotianoideae</taxon>
        <taxon>Nicotianeae</taxon>
        <taxon>Nicotiana</taxon>
    </lineage>
</organism>
<dbReference type="RefSeq" id="XP_075076844.1">
    <property type="nucleotide sequence ID" value="XM_075220743.1"/>
</dbReference>
<dbReference type="Proteomes" id="UP000790787">
    <property type="component" value="Chromosome 8"/>
</dbReference>
<reference evidence="1" key="1">
    <citation type="journal article" date="2014" name="Nat. Commun.">
        <title>The tobacco genome sequence and its comparison with those of tomato and potato.</title>
        <authorList>
            <person name="Sierro N."/>
            <person name="Battey J.N."/>
            <person name="Ouadi S."/>
            <person name="Bakaher N."/>
            <person name="Bovet L."/>
            <person name="Willig A."/>
            <person name="Goepfert S."/>
            <person name="Peitsch M.C."/>
            <person name="Ivanov N.V."/>
        </authorList>
    </citation>
    <scope>NUCLEOTIDE SEQUENCE [LARGE SCALE GENOMIC DNA]</scope>
</reference>
<evidence type="ECO:0000313" key="1">
    <source>
        <dbReference type="Proteomes" id="UP000790787"/>
    </source>
</evidence>
<protein>
    <submittedName>
        <fullName evidence="2">Uncharacterized protein LOC142163457</fullName>
    </submittedName>
</protein>
<proteinExistence type="predicted"/>
<gene>
    <name evidence="2" type="primary">LOC142163457</name>
</gene>
<sequence length="656" mass="73234">MGNVDNVNENVRDMAPPMPEAALYDWAQPTADNLSTAIVVLAIQAESFQITNNMLHLLQNKGLFSGTPAEDPQQHLKNFLSICKTQRQPNVTLEAIRLLLFPFSVTGAAQFHPPNKIAQQIDEIVSFKQKPMETLHETWSRFKGMLVICPHHGIPDQMLGQRFYMGLSDSMKNIVDASAGGAFLSKTWREGQSLLDKMSQNSGWTTRNSPITLVVHSVPFDPSNSMAENMATLLTEMSILTKKVEESGQKQQVHIGTLPADTQINPKDQGPKQLMAVSLRNGRDLDVEQERARENIQAETFIPVPIELDESTILIEETEKLAEPVEEPVVEIVANKDKSQVIGKKRPPAPFPQRLAKHQKEEQYKKFFEMLKQIQTCSAVVTRPIAEKLSDPGSFTILCIIGNFAFAKALCDSGASINLMPLAIYKRLGIGRDRPTSMLLQLADRTVKRPFDFVILDCKVDEEIPIILGRPILATGRALIDCETGELKMRLNDEEITFNVQKSVRRPSEFVNCSLIDAVDVIVESDDEMLTIEDPLAACLMNLDEVNGEDLAEWVLALEDYVSKWVEAAALPTNDAKVVVGFLKKNIFTRFGTPRVIISDGGTHFCNRAFEKFLAKYDVRHKVATPYHPQTSGQVEVSNREIKSVLTKTVNATRTN</sequence>
<name>A0AC58RVU2_TOBAC</name>
<keyword evidence="1" id="KW-1185">Reference proteome</keyword>
<accession>A0AC58RVU2</accession>
<reference evidence="2" key="2">
    <citation type="submission" date="2025-08" db="UniProtKB">
        <authorList>
            <consortium name="RefSeq"/>
        </authorList>
    </citation>
    <scope>IDENTIFICATION</scope>
    <source>
        <tissue evidence="2">Leaf</tissue>
    </source>
</reference>